<sequence>MFPIRPHRSTGSLATASGAAAAILRARAAEWEVELIETPDSLTLHVWGSTLALIPEGGAVRIELSAPEARLIGTLQDSATELFESHGMQIAWDHVDEGALAPGLALMRVASVARRTPGFIRVRLTGPEATRFGQGSLHFRLLLAPAGRAPQWPRVAANGRTRWPEGADALHRPVYTVAAQQDDWLDFDIFRHDGSPTCDWAEAARPGDTVGVIGPGGGWCPEASRLWLFGDETALPAIARMLDLARGEVRAHLRCAPEDLGPLADDPRVTACPDLLAQLATIDPGPDDHVWFAGPATEARRARQFLTVFGVNKRQFTAAAYWGQPDSRA</sequence>
<gene>
    <name evidence="3" type="ORF">A6J80_01280</name>
</gene>
<evidence type="ECO:0000313" key="4">
    <source>
        <dbReference type="Proteomes" id="UP000191257"/>
    </source>
</evidence>
<dbReference type="RefSeq" id="WP_080620184.1">
    <property type="nucleotide sequence ID" value="NZ_CAWMZI010000002.1"/>
</dbReference>
<dbReference type="InterPro" id="IPR013113">
    <property type="entry name" value="SIP_FAD-bd"/>
</dbReference>
<comment type="similarity">
    <text evidence="1">Belongs to the SIP oxidoreductase family.</text>
</comment>
<dbReference type="SUPFAM" id="SSF63380">
    <property type="entry name" value="Riboflavin synthase domain-like"/>
    <property type="match status" value="1"/>
</dbReference>
<name>A0A1V0GMU2_9RHOB</name>
<dbReference type="InterPro" id="IPR017927">
    <property type="entry name" value="FAD-bd_FR_type"/>
</dbReference>
<dbReference type="PANTHER" id="PTHR30157">
    <property type="entry name" value="FERRIC REDUCTASE, NADPH-DEPENDENT"/>
    <property type="match status" value="1"/>
</dbReference>
<proteinExistence type="inferred from homology"/>
<dbReference type="Gene3D" id="2.40.30.10">
    <property type="entry name" value="Translation factors"/>
    <property type="match status" value="1"/>
</dbReference>
<organism evidence="3 4">
    <name type="scientific">Paracoccus yeei</name>
    <dbReference type="NCBI Taxonomy" id="147645"/>
    <lineage>
        <taxon>Bacteria</taxon>
        <taxon>Pseudomonadati</taxon>
        <taxon>Pseudomonadota</taxon>
        <taxon>Alphaproteobacteria</taxon>
        <taxon>Rhodobacterales</taxon>
        <taxon>Paracoccaceae</taxon>
        <taxon>Paracoccus</taxon>
    </lineage>
</organism>
<reference evidence="3" key="1">
    <citation type="submission" date="2017-12" db="EMBL/GenBank/DDBJ databases">
        <title>FDA dAtabase for Regulatory Grade micrObial Sequences (FDA-ARGOS): Supporting development and validation of Infectious Disease Dx tests.</title>
        <authorList>
            <person name="Campos J."/>
            <person name="Goldberg B."/>
            <person name="Tallon L."/>
            <person name="Sadzewicz L."/>
            <person name="Sengamalay N."/>
            <person name="Ott S."/>
            <person name="Godinez A."/>
            <person name="Nagaraj S."/>
            <person name="Vyas G."/>
            <person name="Aluvathingal J."/>
            <person name="Nadendla S."/>
            <person name="Geyer C."/>
            <person name="Nandy P."/>
            <person name="Hobson J."/>
            <person name="Sichtig H."/>
        </authorList>
    </citation>
    <scope>NUCLEOTIDE SEQUENCE</scope>
    <source>
        <strain evidence="3">FDAARGOS_252</strain>
        <plasmid evidence="3">unnamed1</plasmid>
    </source>
</reference>
<dbReference type="InterPro" id="IPR039261">
    <property type="entry name" value="FNR_nucleotide-bd"/>
</dbReference>
<keyword evidence="4" id="KW-1185">Reference proteome</keyword>
<dbReference type="Pfam" id="PF08021">
    <property type="entry name" value="FAD_binding_9"/>
    <property type="match status" value="1"/>
</dbReference>
<geneLocation type="plasmid" evidence="3 4">
    <name>unnamed1</name>
</geneLocation>
<dbReference type="InterPro" id="IPR007037">
    <property type="entry name" value="SIP_rossman_dom"/>
</dbReference>
<dbReference type="AlphaFoldDB" id="A0A1V0GMU2"/>
<evidence type="ECO:0000313" key="3">
    <source>
        <dbReference type="EMBL" id="ARC35183.1"/>
    </source>
</evidence>
<dbReference type="InterPro" id="IPR039374">
    <property type="entry name" value="SIP_fam"/>
</dbReference>
<dbReference type="Gene3D" id="3.40.50.80">
    <property type="entry name" value="Nucleotide-binding domain of ferredoxin-NADP reductase (FNR) module"/>
    <property type="match status" value="1"/>
</dbReference>
<dbReference type="PANTHER" id="PTHR30157:SF0">
    <property type="entry name" value="NADPH-DEPENDENT FERRIC-CHELATE REDUCTASE"/>
    <property type="match status" value="1"/>
</dbReference>
<dbReference type="InterPro" id="IPR017938">
    <property type="entry name" value="Riboflavin_synthase-like_b-brl"/>
</dbReference>
<dbReference type="PROSITE" id="PS51384">
    <property type="entry name" value="FAD_FR"/>
    <property type="match status" value="1"/>
</dbReference>
<feature type="domain" description="FAD-binding FR-type" evidence="2">
    <location>
        <begin position="102"/>
        <end position="222"/>
    </location>
</feature>
<keyword evidence="3" id="KW-0614">Plasmid</keyword>
<dbReference type="CDD" id="cd06193">
    <property type="entry name" value="siderophore_interacting"/>
    <property type="match status" value="1"/>
</dbReference>
<accession>A0A1V0GMU2</accession>
<dbReference type="GO" id="GO:0016491">
    <property type="term" value="F:oxidoreductase activity"/>
    <property type="evidence" value="ECO:0007669"/>
    <property type="project" value="InterPro"/>
</dbReference>
<dbReference type="EMBL" id="CP020441">
    <property type="protein sequence ID" value="ARC35183.1"/>
    <property type="molecule type" value="Genomic_DNA"/>
</dbReference>
<evidence type="ECO:0000256" key="1">
    <source>
        <dbReference type="ARBA" id="ARBA00035644"/>
    </source>
</evidence>
<dbReference type="Pfam" id="PF04954">
    <property type="entry name" value="SIP"/>
    <property type="match status" value="1"/>
</dbReference>
<protein>
    <submittedName>
        <fullName evidence="3">Siderophore-interacting protein</fullName>
    </submittedName>
</protein>
<evidence type="ECO:0000259" key="2">
    <source>
        <dbReference type="PROSITE" id="PS51384"/>
    </source>
</evidence>
<dbReference type="KEGG" id="pye:A6J80_01280"/>
<dbReference type="Proteomes" id="UP000191257">
    <property type="component" value="Plasmid unnamed1"/>
</dbReference>
<dbReference type="eggNOG" id="COG2375">
    <property type="taxonomic scope" value="Bacteria"/>
</dbReference>